<comment type="caution">
    <text evidence="1">The sequence shown here is derived from an EMBL/GenBank/DDBJ whole genome shotgun (WGS) entry which is preliminary data.</text>
</comment>
<organism evidence="1 2">
    <name type="scientific">Dreissena polymorpha</name>
    <name type="common">Zebra mussel</name>
    <name type="synonym">Mytilus polymorpha</name>
    <dbReference type="NCBI Taxonomy" id="45954"/>
    <lineage>
        <taxon>Eukaryota</taxon>
        <taxon>Metazoa</taxon>
        <taxon>Spiralia</taxon>
        <taxon>Lophotrochozoa</taxon>
        <taxon>Mollusca</taxon>
        <taxon>Bivalvia</taxon>
        <taxon>Autobranchia</taxon>
        <taxon>Heteroconchia</taxon>
        <taxon>Euheterodonta</taxon>
        <taxon>Imparidentia</taxon>
        <taxon>Neoheterodontei</taxon>
        <taxon>Myida</taxon>
        <taxon>Dreissenoidea</taxon>
        <taxon>Dreissenidae</taxon>
        <taxon>Dreissena</taxon>
    </lineage>
</organism>
<dbReference type="Proteomes" id="UP000828390">
    <property type="component" value="Unassembled WGS sequence"/>
</dbReference>
<dbReference type="AlphaFoldDB" id="A0A9D4RPW8"/>
<evidence type="ECO:0000313" key="1">
    <source>
        <dbReference type="EMBL" id="KAH3877051.1"/>
    </source>
</evidence>
<keyword evidence="2" id="KW-1185">Reference proteome</keyword>
<proteinExistence type="predicted"/>
<gene>
    <name evidence="1" type="ORF">DPMN_000907</name>
</gene>
<reference evidence="1" key="2">
    <citation type="submission" date="2020-11" db="EMBL/GenBank/DDBJ databases">
        <authorList>
            <person name="McCartney M.A."/>
            <person name="Auch B."/>
            <person name="Kono T."/>
            <person name="Mallez S."/>
            <person name="Becker A."/>
            <person name="Gohl D.M."/>
            <person name="Silverstein K.A.T."/>
            <person name="Koren S."/>
            <person name="Bechman K.B."/>
            <person name="Herman A."/>
            <person name="Abrahante J.E."/>
            <person name="Garbe J."/>
        </authorList>
    </citation>
    <scope>NUCLEOTIDE SEQUENCE</scope>
    <source>
        <strain evidence="1">Duluth1</strain>
        <tissue evidence="1">Whole animal</tissue>
    </source>
</reference>
<evidence type="ECO:0000313" key="2">
    <source>
        <dbReference type="Proteomes" id="UP000828390"/>
    </source>
</evidence>
<accession>A0A9D4RPW8</accession>
<reference evidence="1" key="1">
    <citation type="journal article" date="2019" name="bioRxiv">
        <title>The Genome of the Zebra Mussel, Dreissena polymorpha: A Resource for Invasive Species Research.</title>
        <authorList>
            <person name="McCartney M.A."/>
            <person name="Auch B."/>
            <person name="Kono T."/>
            <person name="Mallez S."/>
            <person name="Zhang Y."/>
            <person name="Obille A."/>
            <person name="Becker A."/>
            <person name="Abrahante J.E."/>
            <person name="Garbe J."/>
            <person name="Badalamenti J.P."/>
            <person name="Herman A."/>
            <person name="Mangelson H."/>
            <person name="Liachko I."/>
            <person name="Sullivan S."/>
            <person name="Sone E.D."/>
            <person name="Koren S."/>
            <person name="Silverstein K.A.T."/>
            <person name="Beckman K.B."/>
            <person name="Gohl D.M."/>
        </authorList>
    </citation>
    <scope>NUCLEOTIDE SEQUENCE</scope>
    <source>
        <strain evidence="1">Duluth1</strain>
        <tissue evidence="1">Whole animal</tissue>
    </source>
</reference>
<dbReference type="EMBL" id="JAIWYP010000001">
    <property type="protein sequence ID" value="KAH3877051.1"/>
    <property type="molecule type" value="Genomic_DNA"/>
</dbReference>
<name>A0A9D4RPW8_DREPO</name>
<sequence>MATGSRSKHAAHANARVAANGSNYLEAFNQGTCDEGIADTIVNITCRKVDCPREKYEAISEERAMFCEAESLQDEFDLSEDIQKWKGIQIYY</sequence>
<protein>
    <submittedName>
        <fullName evidence="1">Uncharacterized protein</fullName>
    </submittedName>
</protein>